<evidence type="ECO:0000313" key="2">
    <source>
        <dbReference type="Proteomes" id="UP001341840"/>
    </source>
</evidence>
<keyword evidence="2" id="KW-1185">Reference proteome</keyword>
<dbReference type="Proteomes" id="UP001341840">
    <property type="component" value="Unassembled WGS sequence"/>
</dbReference>
<reference evidence="1 2" key="1">
    <citation type="journal article" date="2023" name="Plants (Basel)">
        <title>Bridging the Gap: Combining Genomics and Transcriptomics Approaches to Understand Stylosanthes scabra, an Orphan Legume from the Brazilian Caatinga.</title>
        <authorList>
            <person name="Ferreira-Neto J.R.C."/>
            <person name="da Silva M.D."/>
            <person name="Binneck E."/>
            <person name="de Melo N.F."/>
            <person name="da Silva R.H."/>
            <person name="de Melo A.L.T.M."/>
            <person name="Pandolfi V."/>
            <person name="Bustamante F.O."/>
            <person name="Brasileiro-Vidal A.C."/>
            <person name="Benko-Iseppon A.M."/>
        </authorList>
    </citation>
    <scope>NUCLEOTIDE SEQUENCE [LARGE SCALE GENOMIC DNA]</scope>
    <source>
        <tissue evidence="1">Leaves</tissue>
    </source>
</reference>
<comment type="caution">
    <text evidence="1">The sequence shown here is derived from an EMBL/GenBank/DDBJ whole genome shotgun (WGS) entry which is preliminary data.</text>
</comment>
<evidence type="ECO:0000313" key="1">
    <source>
        <dbReference type="EMBL" id="MED6200044.1"/>
    </source>
</evidence>
<name>A0ABU6XPS6_9FABA</name>
<proteinExistence type="predicted"/>
<accession>A0ABU6XPS6</accession>
<dbReference type="EMBL" id="JASCZI010212667">
    <property type="protein sequence ID" value="MED6200044.1"/>
    <property type="molecule type" value="Genomic_DNA"/>
</dbReference>
<protein>
    <submittedName>
        <fullName evidence="1">Uncharacterized protein</fullName>
    </submittedName>
</protein>
<gene>
    <name evidence="1" type="ORF">PIB30_081436</name>
</gene>
<sequence length="163" mass="17914">MKRSQRGENRVPCDRTATLCVRTSPWEHHGSVFVELVRPHSSPRAFIRILGGEAKADFCVDRAIARPQISFSYISLLTQSRSQVLPNLQLGLPSPFVPLSTLCHLPPFEAVSTAVVVDLSYPFLLQIDIDPSIVSAVANFILGHAAVPPSPFSCASPEFRYTL</sequence>
<organism evidence="1 2">
    <name type="scientific">Stylosanthes scabra</name>
    <dbReference type="NCBI Taxonomy" id="79078"/>
    <lineage>
        <taxon>Eukaryota</taxon>
        <taxon>Viridiplantae</taxon>
        <taxon>Streptophyta</taxon>
        <taxon>Embryophyta</taxon>
        <taxon>Tracheophyta</taxon>
        <taxon>Spermatophyta</taxon>
        <taxon>Magnoliopsida</taxon>
        <taxon>eudicotyledons</taxon>
        <taxon>Gunneridae</taxon>
        <taxon>Pentapetalae</taxon>
        <taxon>rosids</taxon>
        <taxon>fabids</taxon>
        <taxon>Fabales</taxon>
        <taxon>Fabaceae</taxon>
        <taxon>Papilionoideae</taxon>
        <taxon>50 kb inversion clade</taxon>
        <taxon>dalbergioids sensu lato</taxon>
        <taxon>Dalbergieae</taxon>
        <taxon>Pterocarpus clade</taxon>
        <taxon>Stylosanthes</taxon>
    </lineage>
</organism>